<accession>A0A2N0WEL4</accession>
<protein>
    <submittedName>
        <fullName evidence="1">Uncharacterized protein</fullName>
    </submittedName>
</protein>
<organism evidence="1 2">
    <name type="scientific">Acinetobacter proteolyticus</name>
    <dbReference type="NCBI Taxonomy" id="1776741"/>
    <lineage>
        <taxon>Bacteria</taxon>
        <taxon>Pseudomonadati</taxon>
        <taxon>Pseudomonadota</taxon>
        <taxon>Gammaproteobacteria</taxon>
        <taxon>Moraxellales</taxon>
        <taxon>Moraxellaceae</taxon>
        <taxon>Acinetobacter</taxon>
    </lineage>
</organism>
<dbReference type="AlphaFoldDB" id="A0A2N0WEL4"/>
<sequence>MKEAIEQYRQERATLEQEISDFLEKKFAEFKDKTGAEVIHLEVEFDSTDDEYAEFFISSVFIGTDL</sequence>
<dbReference type="EMBL" id="PISJ01000013">
    <property type="protein sequence ID" value="PKF33312.1"/>
    <property type="molecule type" value="Genomic_DNA"/>
</dbReference>
<proteinExistence type="predicted"/>
<reference evidence="1 2" key="1">
    <citation type="submission" date="2017-12" db="EMBL/GenBank/DDBJ databases">
        <title>Draft Genome sequences of multiple microbial strains isolated from spacecraft associated surfaces.</title>
        <authorList>
            <person name="Seuylemezian A."/>
            <person name="Vaishampayan P."/>
            <person name="Venkateswaran K."/>
        </authorList>
    </citation>
    <scope>NUCLEOTIDE SEQUENCE [LARGE SCALE GENOMIC DNA]</scope>
    <source>
        <strain evidence="1 2">2P01AA</strain>
    </source>
</reference>
<name>A0A2N0WEL4_9GAMM</name>
<gene>
    <name evidence="1" type="ORF">CW311_10865</name>
</gene>
<evidence type="ECO:0000313" key="1">
    <source>
        <dbReference type="EMBL" id="PKF33312.1"/>
    </source>
</evidence>
<comment type="caution">
    <text evidence="1">The sequence shown here is derived from an EMBL/GenBank/DDBJ whole genome shotgun (WGS) entry which is preliminary data.</text>
</comment>
<dbReference type="RefSeq" id="WP_101236508.1">
    <property type="nucleotide sequence ID" value="NZ_PISJ01000013.1"/>
</dbReference>
<evidence type="ECO:0000313" key="2">
    <source>
        <dbReference type="Proteomes" id="UP000233553"/>
    </source>
</evidence>
<dbReference type="Proteomes" id="UP000233553">
    <property type="component" value="Unassembled WGS sequence"/>
</dbReference>